<feature type="region of interest" description="Disordered" evidence="1">
    <location>
        <begin position="287"/>
        <end position="334"/>
    </location>
</feature>
<dbReference type="EMBL" id="AHHD01000288">
    <property type="protein sequence ID" value="EKG15945.1"/>
    <property type="molecule type" value="Genomic_DNA"/>
</dbReference>
<evidence type="ECO:0000256" key="1">
    <source>
        <dbReference type="SAM" id="MobiDB-lite"/>
    </source>
</evidence>
<feature type="compositionally biased region" description="Polar residues" evidence="1">
    <location>
        <begin position="446"/>
        <end position="458"/>
    </location>
</feature>
<dbReference type="HOGENOM" id="CLU_554404_0_0_1"/>
<dbReference type="OrthoDB" id="3940044at2759"/>
<dbReference type="AlphaFoldDB" id="K2SGI4"/>
<dbReference type="VEuPathDB" id="FungiDB:MPH_06911"/>
<sequence>MDVSAIDSFGAAMTDEVEDAASSLLPNIQRLSVIGDLDSEDEDGKEESVLPVDGSLFHPLGVKPLKRKASLLTKASSKSDMTIVPPGRSNSPGAASVVTTVHCGGEVQKVLAPQTANDAPHSPSPVKFIRPPQPFNYEGSSSSGSPLPLRRPAGGISKNTETGSSSIDLLLDGGNFVDPWPDLWTEYRHKPPKLSEKDWKIVNSCLGPLGMPDYGTIPPSDPENREAYKNIRKLLRDSWLVMTGQISPTECDATNTLLKPFLEKEEQEKKAKFEVLEQKLKLRKKALRIPEPSAKRSSGGDYSRRLSIPGTPVMQSSSAMSSPPPIPGSSPFPSFSSESFANALQFNQGNRRQDRRLHQSARGSNPLQTCLARSPRHLGRRSKETRRIESLDLSRKRMWSSRRQSTLRLYQRFLRLSAARTLMQQPLLRAHQRQPGICSHKRRRSLSPSALAQASVNPAPTLRADSRPCHSQARQAVMVARRRRHSRVRIHL</sequence>
<accession>K2SGI4</accession>
<reference evidence="2 3" key="1">
    <citation type="journal article" date="2012" name="BMC Genomics">
        <title>Tools to kill: Genome of one of the most destructive plant pathogenic fungi Macrophomina phaseolina.</title>
        <authorList>
            <person name="Islam M.S."/>
            <person name="Haque M.S."/>
            <person name="Islam M.M."/>
            <person name="Emdad E.M."/>
            <person name="Halim A."/>
            <person name="Hossen Q.M.M."/>
            <person name="Hossain M.Z."/>
            <person name="Ahmed B."/>
            <person name="Rahim S."/>
            <person name="Rahman M.S."/>
            <person name="Alam M.M."/>
            <person name="Hou S."/>
            <person name="Wan X."/>
            <person name="Saito J.A."/>
            <person name="Alam M."/>
        </authorList>
    </citation>
    <scope>NUCLEOTIDE SEQUENCE [LARGE SCALE GENOMIC DNA]</scope>
    <source>
        <strain evidence="2 3">MS6</strain>
    </source>
</reference>
<gene>
    <name evidence="2" type="ORF">MPH_06911</name>
</gene>
<evidence type="ECO:0000313" key="3">
    <source>
        <dbReference type="Proteomes" id="UP000007129"/>
    </source>
</evidence>
<organism evidence="2 3">
    <name type="scientific">Macrophomina phaseolina (strain MS6)</name>
    <name type="common">Charcoal rot fungus</name>
    <dbReference type="NCBI Taxonomy" id="1126212"/>
    <lineage>
        <taxon>Eukaryota</taxon>
        <taxon>Fungi</taxon>
        <taxon>Dikarya</taxon>
        <taxon>Ascomycota</taxon>
        <taxon>Pezizomycotina</taxon>
        <taxon>Dothideomycetes</taxon>
        <taxon>Dothideomycetes incertae sedis</taxon>
        <taxon>Botryosphaeriales</taxon>
        <taxon>Botryosphaeriaceae</taxon>
        <taxon>Macrophomina</taxon>
    </lineage>
</organism>
<dbReference type="Proteomes" id="UP000007129">
    <property type="component" value="Unassembled WGS sequence"/>
</dbReference>
<feature type="compositionally biased region" description="Low complexity" evidence="1">
    <location>
        <begin position="139"/>
        <end position="152"/>
    </location>
</feature>
<name>K2SGI4_MACPH</name>
<evidence type="ECO:0000313" key="2">
    <source>
        <dbReference type="EMBL" id="EKG15945.1"/>
    </source>
</evidence>
<comment type="caution">
    <text evidence="2">The sequence shown here is derived from an EMBL/GenBank/DDBJ whole genome shotgun (WGS) entry which is preliminary data.</text>
</comment>
<feature type="region of interest" description="Disordered" evidence="1">
    <location>
        <begin position="115"/>
        <end position="164"/>
    </location>
</feature>
<protein>
    <submittedName>
        <fullName evidence="2">Uncharacterized protein</fullName>
    </submittedName>
</protein>
<proteinExistence type="predicted"/>
<feature type="region of interest" description="Disordered" evidence="1">
    <location>
        <begin position="348"/>
        <end position="385"/>
    </location>
</feature>
<feature type="region of interest" description="Disordered" evidence="1">
    <location>
        <begin position="442"/>
        <end position="466"/>
    </location>
</feature>
<dbReference type="InParanoid" id="K2SGI4"/>